<gene>
    <name evidence="3" type="ORF">UFOVP1019_24</name>
    <name evidence="4" type="ORF">UFOVP1618_58</name>
    <name evidence="1" type="ORF">UFOVP846_2</name>
    <name evidence="2" type="ORF">UFOVP940_26</name>
</gene>
<accession>A0A6J5SY10</accession>
<name>A0A6J5SY10_9CAUD</name>
<dbReference type="EMBL" id="LR796969">
    <property type="protein sequence ID" value="CAB4178623.1"/>
    <property type="molecule type" value="Genomic_DNA"/>
</dbReference>
<sequence length="54" mass="6425">MDREQMAFELLKLMIAHDWKFDITDKDWDTQAVKRAFRIADLITEEGAITNVRQ</sequence>
<dbReference type="EMBL" id="LR796779">
    <property type="protein sequence ID" value="CAB4165952.1"/>
    <property type="molecule type" value="Genomic_DNA"/>
</dbReference>
<proteinExistence type="predicted"/>
<protein>
    <submittedName>
        <fullName evidence="4">Uncharacterized protein</fullName>
    </submittedName>
</protein>
<dbReference type="EMBL" id="LR797482">
    <property type="protein sequence ID" value="CAB4219531.1"/>
    <property type="molecule type" value="Genomic_DNA"/>
</dbReference>
<evidence type="ECO:0000313" key="2">
    <source>
        <dbReference type="EMBL" id="CAB4173056.1"/>
    </source>
</evidence>
<reference evidence="4" key="1">
    <citation type="submission" date="2020-05" db="EMBL/GenBank/DDBJ databases">
        <authorList>
            <person name="Chiriac C."/>
            <person name="Salcher M."/>
            <person name="Ghai R."/>
            <person name="Kavagutti S V."/>
        </authorList>
    </citation>
    <scope>NUCLEOTIDE SEQUENCE</scope>
</reference>
<evidence type="ECO:0000313" key="3">
    <source>
        <dbReference type="EMBL" id="CAB4178623.1"/>
    </source>
</evidence>
<evidence type="ECO:0000313" key="1">
    <source>
        <dbReference type="EMBL" id="CAB4165952.1"/>
    </source>
</evidence>
<organism evidence="4">
    <name type="scientific">uncultured Caudovirales phage</name>
    <dbReference type="NCBI Taxonomy" id="2100421"/>
    <lineage>
        <taxon>Viruses</taxon>
        <taxon>Duplodnaviria</taxon>
        <taxon>Heunggongvirae</taxon>
        <taxon>Uroviricota</taxon>
        <taxon>Caudoviricetes</taxon>
        <taxon>Peduoviridae</taxon>
        <taxon>Maltschvirus</taxon>
        <taxon>Maltschvirus maltsch</taxon>
    </lineage>
</organism>
<dbReference type="EMBL" id="LR796891">
    <property type="protein sequence ID" value="CAB4173056.1"/>
    <property type="molecule type" value="Genomic_DNA"/>
</dbReference>
<evidence type="ECO:0000313" key="4">
    <source>
        <dbReference type="EMBL" id="CAB4219531.1"/>
    </source>
</evidence>